<sequence>MARISADENSERKRISIPKADDSVLAWWDVQKDSGLSVRLLIRNEIERNGYTDAAYRPVAQLPRRGRPPGIGVDELDELGGEDARQGRVFTLDDARPDAPAILDPLQAVAHEPAPVAPPVAVTAPAPVQAPVRAVAAPAAPAPVPQLVAAGGNSFIDDLMNG</sequence>
<proteinExistence type="predicted"/>
<evidence type="ECO:0000313" key="1">
    <source>
        <dbReference type="EMBL" id="MCI4659737.1"/>
    </source>
</evidence>
<comment type="caution">
    <text evidence="1">The sequence shown here is derived from an EMBL/GenBank/DDBJ whole genome shotgun (WGS) entry which is preliminary data.</text>
</comment>
<dbReference type="AlphaFoldDB" id="A0AA41UGZ5"/>
<protein>
    <submittedName>
        <fullName evidence="1">Uncharacterized protein</fullName>
    </submittedName>
</protein>
<organism evidence="1 2">
    <name type="scientific">Cryobacterium zhongshanensis</name>
    <dbReference type="NCBI Taxonomy" id="2928153"/>
    <lineage>
        <taxon>Bacteria</taxon>
        <taxon>Bacillati</taxon>
        <taxon>Actinomycetota</taxon>
        <taxon>Actinomycetes</taxon>
        <taxon>Micrococcales</taxon>
        <taxon>Microbacteriaceae</taxon>
        <taxon>Cryobacterium</taxon>
    </lineage>
</organism>
<evidence type="ECO:0000313" key="2">
    <source>
        <dbReference type="Proteomes" id="UP001165341"/>
    </source>
</evidence>
<keyword evidence="2" id="KW-1185">Reference proteome</keyword>
<dbReference type="RefSeq" id="WP_243013228.1">
    <property type="nucleotide sequence ID" value="NZ_JALGAR010000006.1"/>
</dbReference>
<gene>
    <name evidence="1" type="ORF">MQH31_18175</name>
</gene>
<dbReference type="EMBL" id="JALGAR010000006">
    <property type="protein sequence ID" value="MCI4659737.1"/>
    <property type="molecule type" value="Genomic_DNA"/>
</dbReference>
<name>A0AA41UGZ5_9MICO</name>
<accession>A0AA41UGZ5</accession>
<dbReference type="Proteomes" id="UP001165341">
    <property type="component" value="Unassembled WGS sequence"/>
</dbReference>
<reference evidence="1" key="1">
    <citation type="submission" date="2022-03" db="EMBL/GenBank/DDBJ databases">
        <title>Cryobacterium sp. nov. strain ZS14-85, isolated from Antarctic soil.</title>
        <authorList>
            <person name="Li J."/>
            <person name="Niu G."/>
        </authorList>
    </citation>
    <scope>NUCLEOTIDE SEQUENCE</scope>
    <source>
        <strain evidence="1">ZS14-85</strain>
    </source>
</reference>